<gene>
    <name evidence="4" type="ORF">ACFFP0_05410</name>
</gene>
<dbReference type="Pfam" id="PF00534">
    <property type="entry name" value="Glycos_transf_1"/>
    <property type="match status" value="1"/>
</dbReference>
<name>A0ABV6ACE2_9HYPH</name>
<sequence length="444" mass="50220">MSRTILYDGLNLSLKKGTGVATYARSLLTTARALGYHTGVVYGIQSNIPRDPMLREIVLFDDNAQQEGGSALSMTKRWLRRRIAAPFGIRPVPIPLNGTVILKSLKAQIGDAESLYAASDLFSLSRRHFKRYGGRLTMSFEKQPDLLHCTYPMPLAARKALNIYTIHDLVPLRLPYLTEDDKRYHYRMLRALVRKADHIVTVSETSRADIINVLGVEEKRVSNIYQAVHVPQALREKPEDMVADELAGIFRLDWKKYFLFFGAFEPKKNISRLVDAYLSAKVDLPLIIVGAPGWKGAETQQLIEEERFRFYLRERDRIIPQRRIQRFDFVSYPMLVSLIRGARAVVFPSLYEGFGLPVLESMQLGTPVLSSTEGSIPEIAGKGALLIDPYSTDDMRKALHSLANDDDLCLELSRAGPAQAARFSVDRYQKRVGTLYDSLFRGSF</sequence>
<feature type="domain" description="Glycosyl transferase family 1" evidence="2">
    <location>
        <begin position="255"/>
        <end position="416"/>
    </location>
</feature>
<organism evidence="4 5">
    <name type="scientific">Rhizobium puerariae</name>
    <dbReference type="NCBI Taxonomy" id="1585791"/>
    <lineage>
        <taxon>Bacteria</taxon>
        <taxon>Pseudomonadati</taxon>
        <taxon>Pseudomonadota</taxon>
        <taxon>Alphaproteobacteria</taxon>
        <taxon>Hyphomicrobiales</taxon>
        <taxon>Rhizobiaceae</taxon>
        <taxon>Rhizobium/Agrobacterium group</taxon>
        <taxon>Rhizobium</taxon>
    </lineage>
</organism>
<dbReference type="RefSeq" id="WP_377257401.1">
    <property type="nucleotide sequence ID" value="NZ_JBHMAA010000008.1"/>
</dbReference>
<evidence type="ECO:0000256" key="1">
    <source>
        <dbReference type="ARBA" id="ARBA00022679"/>
    </source>
</evidence>
<evidence type="ECO:0000259" key="2">
    <source>
        <dbReference type="Pfam" id="PF00534"/>
    </source>
</evidence>
<accession>A0ABV6ACE2</accession>
<proteinExistence type="predicted"/>
<feature type="domain" description="Glycosyltransferase subfamily 4-like N-terminal" evidence="3">
    <location>
        <begin position="140"/>
        <end position="228"/>
    </location>
</feature>
<protein>
    <submittedName>
        <fullName evidence="4">Glycosyltransferase family 4 protein</fullName>
    </submittedName>
</protein>
<dbReference type="CDD" id="cd03809">
    <property type="entry name" value="GT4_MtfB-like"/>
    <property type="match status" value="1"/>
</dbReference>
<evidence type="ECO:0000313" key="5">
    <source>
        <dbReference type="Proteomes" id="UP001589692"/>
    </source>
</evidence>
<dbReference type="InterPro" id="IPR028098">
    <property type="entry name" value="Glyco_trans_4-like_N"/>
</dbReference>
<evidence type="ECO:0000313" key="4">
    <source>
        <dbReference type="EMBL" id="MFB9948275.1"/>
    </source>
</evidence>
<dbReference type="PANTHER" id="PTHR46401">
    <property type="entry name" value="GLYCOSYLTRANSFERASE WBBK-RELATED"/>
    <property type="match status" value="1"/>
</dbReference>
<dbReference type="SUPFAM" id="SSF53756">
    <property type="entry name" value="UDP-Glycosyltransferase/glycogen phosphorylase"/>
    <property type="match status" value="1"/>
</dbReference>
<dbReference type="InterPro" id="IPR001296">
    <property type="entry name" value="Glyco_trans_1"/>
</dbReference>
<comment type="caution">
    <text evidence="4">The sequence shown here is derived from an EMBL/GenBank/DDBJ whole genome shotgun (WGS) entry which is preliminary data.</text>
</comment>
<dbReference type="PANTHER" id="PTHR46401:SF2">
    <property type="entry name" value="GLYCOSYLTRANSFERASE WBBK-RELATED"/>
    <property type="match status" value="1"/>
</dbReference>
<dbReference type="Pfam" id="PF13439">
    <property type="entry name" value="Glyco_transf_4"/>
    <property type="match status" value="1"/>
</dbReference>
<keyword evidence="1" id="KW-0808">Transferase</keyword>
<evidence type="ECO:0000259" key="3">
    <source>
        <dbReference type="Pfam" id="PF13439"/>
    </source>
</evidence>
<dbReference type="EMBL" id="JBHMAA010000008">
    <property type="protein sequence ID" value="MFB9948275.1"/>
    <property type="molecule type" value="Genomic_DNA"/>
</dbReference>
<keyword evidence="5" id="KW-1185">Reference proteome</keyword>
<dbReference type="Gene3D" id="3.40.50.2000">
    <property type="entry name" value="Glycogen Phosphorylase B"/>
    <property type="match status" value="2"/>
</dbReference>
<dbReference type="Proteomes" id="UP001589692">
    <property type="component" value="Unassembled WGS sequence"/>
</dbReference>
<reference evidence="4 5" key="1">
    <citation type="submission" date="2024-09" db="EMBL/GenBank/DDBJ databases">
        <authorList>
            <person name="Sun Q."/>
            <person name="Mori K."/>
        </authorList>
    </citation>
    <scope>NUCLEOTIDE SEQUENCE [LARGE SCALE GENOMIC DNA]</scope>
    <source>
        <strain evidence="4 5">TBRC 4938</strain>
    </source>
</reference>